<reference evidence="3" key="1">
    <citation type="submission" date="2019-09" db="EMBL/GenBank/DDBJ databases">
        <title>Distinct polysaccharide growth profiles of human intestinal Prevotella copri isolates.</title>
        <authorList>
            <person name="Fehlner-Peach H."/>
            <person name="Magnabosco C."/>
            <person name="Raghavan V."/>
            <person name="Scher J.U."/>
            <person name="Tett A."/>
            <person name="Cox L.M."/>
            <person name="Gottsegen C."/>
            <person name="Watters A."/>
            <person name="Wiltshire- Gordon J.D."/>
            <person name="Segata N."/>
            <person name="Bonneau R."/>
            <person name="Littman D.R."/>
        </authorList>
    </citation>
    <scope>NUCLEOTIDE SEQUENCE [LARGE SCALE GENOMIC DNA]</scope>
    <source>
        <strain evidence="3">iAQ1179</strain>
    </source>
</reference>
<dbReference type="RefSeq" id="WP_153129552.1">
    <property type="nucleotide sequence ID" value="NZ_VZCW01000394.1"/>
</dbReference>
<sequence>MNLVKNATGSSRWPKPSTGESSWLEYWEKQVGHKARHCGHCGDTSHNNLVGAHVQKVYGGKEIYITPLCRGCNQLTNSFWVNTELVRVPNGL</sequence>
<dbReference type="Proteomes" id="UP000442105">
    <property type="component" value="Unassembled WGS sequence"/>
</dbReference>
<accession>A0AA90UIF2</accession>
<name>A0AA90UIF2_9BACT</name>
<feature type="region of interest" description="Disordered" evidence="1">
    <location>
        <begin position="1"/>
        <end position="20"/>
    </location>
</feature>
<gene>
    <name evidence="2" type="ORF">F7D95_15765</name>
</gene>
<comment type="caution">
    <text evidence="2">The sequence shown here is derived from an EMBL/GenBank/DDBJ whole genome shotgun (WGS) entry which is preliminary data.</text>
</comment>
<evidence type="ECO:0000256" key="1">
    <source>
        <dbReference type="SAM" id="MobiDB-lite"/>
    </source>
</evidence>
<feature type="compositionally biased region" description="Polar residues" evidence="1">
    <location>
        <begin position="1"/>
        <end position="11"/>
    </location>
</feature>
<proteinExistence type="predicted"/>
<evidence type="ECO:0000313" key="3">
    <source>
        <dbReference type="Proteomes" id="UP000442105"/>
    </source>
</evidence>
<protein>
    <submittedName>
        <fullName evidence="2">Uncharacterized protein</fullName>
    </submittedName>
</protein>
<evidence type="ECO:0000313" key="2">
    <source>
        <dbReference type="EMBL" id="MQN14214.1"/>
    </source>
</evidence>
<organism evidence="2 3">
    <name type="scientific">Segatella copri</name>
    <dbReference type="NCBI Taxonomy" id="165179"/>
    <lineage>
        <taxon>Bacteria</taxon>
        <taxon>Pseudomonadati</taxon>
        <taxon>Bacteroidota</taxon>
        <taxon>Bacteroidia</taxon>
        <taxon>Bacteroidales</taxon>
        <taxon>Prevotellaceae</taxon>
        <taxon>Segatella</taxon>
    </lineage>
</organism>
<dbReference type="EMBL" id="VZCW01000394">
    <property type="protein sequence ID" value="MQN14214.1"/>
    <property type="molecule type" value="Genomic_DNA"/>
</dbReference>
<dbReference type="AlphaFoldDB" id="A0AA90UIF2"/>